<accession>A0A3B1ADL4</accession>
<dbReference type="PANTHER" id="PTHR43883:SF1">
    <property type="entry name" value="GLUCONOKINASE"/>
    <property type="match status" value="1"/>
</dbReference>
<dbReference type="InterPro" id="IPR052732">
    <property type="entry name" value="Cell-binding_unc_protein"/>
</dbReference>
<dbReference type="Gene3D" id="3.40.50.300">
    <property type="entry name" value="P-loop containing nucleotide triphosphate hydrolases"/>
    <property type="match status" value="1"/>
</dbReference>
<dbReference type="SUPFAM" id="SSF56112">
    <property type="entry name" value="Protein kinase-like (PK-like)"/>
    <property type="match status" value="1"/>
</dbReference>
<dbReference type="Pfam" id="PF13671">
    <property type="entry name" value="AAA_33"/>
    <property type="match status" value="1"/>
</dbReference>
<gene>
    <name evidence="2" type="ORF">MNBD_GAMMA23-206</name>
</gene>
<dbReference type="Pfam" id="PF01636">
    <property type="entry name" value="APH"/>
    <property type="match status" value="1"/>
</dbReference>
<proteinExistence type="predicted"/>
<dbReference type="SUPFAM" id="SSF52540">
    <property type="entry name" value="P-loop containing nucleoside triphosphate hydrolases"/>
    <property type="match status" value="1"/>
</dbReference>
<dbReference type="InterPro" id="IPR002575">
    <property type="entry name" value="Aminoglycoside_PTrfase"/>
</dbReference>
<protein>
    <recommendedName>
        <fullName evidence="1">Aminoglycoside phosphotransferase domain-containing protein</fullName>
    </recommendedName>
</protein>
<feature type="domain" description="Aminoglycoside phosphotransferase" evidence="1">
    <location>
        <begin position="211"/>
        <end position="280"/>
    </location>
</feature>
<evidence type="ECO:0000259" key="1">
    <source>
        <dbReference type="Pfam" id="PF01636"/>
    </source>
</evidence>
<dbReference type="AlphaFoldDB" id="A0A3B1ADL4"/>
<dbReference type="EMBL" id="UOFT01000017">
    <property type="protein sequence ID" value="VAW91944.1"/>
    <property type="molecule type" value="Genomic_DNA"/>
</dbReference>
<dbReference type="Gene3D" id="3.90.1200.10">
    <property type="match status" value="1"/>
</dbReference>
<dbReference type="PANTHER" id="PTHR43883">
    <property type="entry name" value="SLR0207 PROTEIN"/>
    <property type="match status" value="1"/>
</dbReference>
<reference evidence="2" key="1">
    <citation type="submission" date="2018-06" db="EMBL/GenBank/DDBJ databases">
        <authorList>
            <person name="Zhirakovskaya E."/>
        </authorList>
    </citation>
    <scope>NUCLEOTIDE SEQUENCE</scope>
</reference>
<dbReference type="InterPro" id="IPR027417">
    <property type="entry name" value="P-loop_NTPase"/>
</dbReference>
<organism evidence="2">
    <name type="scientific">hydrothermal vent metagenome</name>
    <dbReference type="NCBI Taxonomy" id="652676"/>
    <lineage>
        <taxon>unclassified sequences</taxon>
        <taxon>metagenomes</taxon>
        <taxon>ecological metagenomes</taxon>
    </lineage>
</organism>
<evidence type="ECO:0000313" key="2">
    <source>
        <dbReference type="EMBL" id="VAW91944.1"/>
    </source>
</evidence>
<name>A0A3B1ADL4_9ZZZZ</name>
<sequence>MTFDISSMLNPTVYDHPVKSIKLIETHISWVVLTGDFAYKIKKPVNFGFLDFSTLEKRRICCEQELRLNRRLAAAIYLDVVSITGTTDKPLISKKGDVFEYAVKMTEFPQSAQMDNMLAAAELNVEHMSAIALRVAEFHRAIPVAMDAMDYGNKESVYQPVAENFEQISHHLKNNLFIDILAKLKTWGNSEFEKLTSVFEQRKHNGFIRECHGDMHLRNLVWLDGKPIVFDCIEFNASLRWIDTMSDIAFLVMDLQDRKQPQLANHFLNAYLEATGDYAGLSVLPFYLCYRAMVRAKVDAIRLEQALEQPESTAANETEHTLSEFKSYLELAVTYTQPVKSKLIVMRGMSASGKSTVSQQLLDAMGAIRIRSDVERKRLFNMLKSDASTEINSGIYSSQASQQTYTKLLELAEAIILSGYSVVVDAAFLDADQRAPFCALAEHLTVPYIILDVTAPVEVLRKRIASRKQDISDADLSVLEHQLARSQPLHEDEISSVVSVNTAESLDINKLIGSIKLLE</sequence>
<dbReference type="InterPro" id="IPR011009">
    <property type="entry name" value="Kinase-like_dom_sf"/>
</dbReference>